<sequence>MNNHIGTVGIIIPMYNARATILRAVQSVIDQTYTDWHIYLINDRSSDDSLELVQKNCPDARITIISNEVNSGAAATRNVGLAAASEPFIAFLDSDDQWDSDKLMLQVAQLAAGDNLLISDYRYQSPSKSYSVSYGKPYLKQNGFMKKKFRICFSSVCYRRPPRPVFFQQKGHEDFLFLHELFEQYQQARVINKNLVTYFEMGDSLSRNKNKAAKWHFELLKLIYKNNPLKVYYYYVWYMVNGVLFTLKHR</sequence>
<reference evidence="2 3" key="1">
    <citation type="journal article" date="2008" name="Environ. Microbiol.">
        <title>The genome of Erwinia tasmaniensis strain Et1/99, a non-pathogenic bacterium in the genus Erwinia.</title>
        <authorList>
            <person name="Kube M."/>
            <person name="Migdoll A.M."/>
            <person name="Mueller I."/>
            <person name="Kuhl H."/>
            <person name="Beck A."/>
            <person name="Reinhardt R."/>
            <person name="Geider K."/>
        </authorList>
    </citation>
    <scope>NUCLEOTIDE SEQUENCE [LARGE SCALE GENOMIC DNA]</scope>
    <source>
        <strain evidence="3">DSM 17950 / CFBP 7177 / CIP 109463 / NCPPB 4357 / Et1/99</strain>
    </source>
</reference>
<dbReference type="HOGENOM" id="CLU_025996_0_3_6"/>
<dbReference type="CDD" id="cd00761">
    <property type="entry name" value="Glyco_tranf_GTA_type"/>
    <property type="match status" value="1"/>
</dbReference>
<dbReference type="Gene3D" id="3.90.550.10">
    <property type="entry name" value="Spore Coat Polysaccharide Biosynthesis Protein SpsA, Chain A"/>
    <property type="match status" value="1"/>
</dbReference>
<gene>
    <name evidence="2" type="primary">wbdN</name>
    <name evidence="2" type="ordered locus">ETA_13270</name>
</gene>
<dbReference type="Pfam" id="PF00535">
    <property type="entry name" value="Glycos_transf_2"/>
    <property type="match status" value="1"/>
</dbReference>
<dbReference type="InterPro" id="IPR001173">
    <property type="entry name" value="Glyco_trans_2-like"/>
</dbReference>
<dbReference type="AlphaFoldDB" id="B2VFP3"/>
<accession>B2VFP3</accession>
<keyword evidence="2" id="KW-0808">Transferase</keyword>
<dbReference type="eggNOG" id="COG0463">
    <property type="taxonomic scope" value="Bacteria"/>
</dbReference>
<proteinExistence type="predicted"/>
<evidence type="ECO:0000313" key="3">
    <source>
        <dbReference type="Proteomes" id="UP000001726"/>
    </source>
</evidence>
<dbReference type="RefSeq" id="WP_012441067.1">
    <property type="nucleotide sequence ID" value="NC_010694.1"/>
</dbReference>
<dbReference type="EMBL" id="CU468135">
    <property type="protein sequence ID" value="CAO96373.1"/>
    <property type="molecule type" value="Genomic_DNA"/>
</dbReference>
<evidence type="ECO:0000313" key="2">
    <source>
        <dbReference type="EMBL" id="CAO96373.1"/>
    </source>
</evidence>
<keyword evidence="3" id="KW-1185">Reference proteome</keyword>
<dbReference type="InterPro" id="IPR050834">
    <property type="entry name" value="Glycosyltransf_2"/>
</dbReference>
<dbReference type="KEGG" id="eta:ETA_13270"/>
<dbReference type="Proteomes" id="UP000001726">
    <property type="component" value="Chromosome"/>
</dbReference>
<dbReference type="PANTHER" id="PTHR43685">
    <property type="entry name" value="GLYCOSYLTRANSFERASE"/>
    <property type="match status" value="1"/>
</dbReference>
<dbReference type="SUPFAM" id="SSF53448">
    <property type="entry name" value="Nucleotide-diphospho-sugar transferases"/>
    <property type="match status" value="1"/>
</dbReference>
<dbReference type="STRING" id="465817.ETA_13270"/>
<dbReference type="InterPro" id="IPR029044">
    <property type="entry name" value="Nucleotide-diphossugar_trans"/>
</dbReference>
<feature type="domain" description="Glycosyltransferase 2-like" evidence="1">
    <location>
        <begin position="10"/>
        <end position="150"/>
    </location>
</feature>
<protein>
    <submittedName>
        <fullName evidence="2">Glycosyl transferase</fullName>
    </submittedName>
</protein>
<organism evidence="2 3">
    <name type="scientific">Erwinia tasmaniensis (strain DSM 17950 / CFBP 7177 / CIP 109463 / NCPPB 4357 / Et1/99)</name>
    <dbReference type="NCBI Taxonomy" id="465817"/>
    <lineage>
        <taxon>Bacteria</taxon>
        <taxon>Pseudomonadati</taxon>
        <taxon>Pseudomonadota</taxon>
        <taxon>Gammaproteobacteria</taxon>
        <taxon>Enterobacterales</taxon>
        <taxon>Erwiniaceae</taxon>
        <taxon>Erwinia</taxon>
    </lineage>
</organism>
<dbReference type="OrthoDB" id="9802649at2"/>
<dbReference type="GO" id="GO:0016740">
    <property type="term" value="F:transferase activity"/>
    <property type="evidence" value="ECO:0007669"/>
    <property type="project" value="UniProtKB-KW"/>
</dbReference>
<evidence type="ECO:0000259" key="1">
    <source>
        <dbReference type="Pfam" id="PF00535"/>
    </source>
</evidence>
<dbReference type="PANTHER" id="PTHR43685:SF2">
    <property type="entry name" value="GLYCOSYLTRANSFERASE 2-LIKE DOMAIN-CONTAINING PROTEIN"/>
    <property type="match status" value="1"/>
</dbReference>
<name>B2VFP3_ERWT9</name>